<dbReference type="GO" id="GO:0006352">
    <property type="term" value="P:DNA-templated transcription initiation"/>
    <property type="evidence" value="ECO:0007669"/>
    <property type="project" value="InterPro"/>
</dbReference>
<organism evidence="1">
    <name type="scientific">marine sediment metagenome</name>
    <dbReference type="NCBI Taxonomy" id="412755"/>
    <lineage>
        <taxon>unclassified sequences</taxon>
        <taxon>metagenomes</taxon>
        <taxon>ecological metagenomes</taxon>
    </lineage>
</organism>
<dbReference type="GO" id="GO:0003700">
    <property type="term" value="F:DNA-binding transcription factor activity"/>
    <property type="evidence" value="ECO:0007669"/>
    <property type="project" value="InterPro"/>
</dbReference>
<proteinExistence type="predicted"/>
<evidence type="ECO:0000313" key="1">
    <source>
        <dbReference type="EMBL" id="KKM73239.1"/>
    </source>
</evidence>
<evidence type="ECO:0008006" key="2">
    <source>
        <dbReference type="Google" id="ProtNLM"/>
    </source>
</evidence>
<comment type="caution">
    <text evidence="1">The sequence shown here is derived from an EMBL/GenBank/DDBJ whole genome shotgun (WGS) entry which is preliminary data.</text>
</comment>
<sequence>MTGDTTMPMGPFPDTEWTLVFRAAQDGQEQRQALADLLRRYLPALKAHLVRRKKIDRDRANDLVQGFAADKIVERDLLRHVTGKDGKFRTFLLTSLDRYVISQWRREGAQKRSPKELRSMDQVPEPGFSIPDPFDVAWAREVVGESLRQMQAECRASERVDIWQVFECRIVTPILDRTEPPPYGEVVRRFGFRSPAQASNVLVTAKRMFARIIRAVVADYVKDERGIDTEIGELREILAAAPA</sequence>
<dbReference type="Gene3D" id="1.10.1740.10">
    <property type="match status" value="1"/>
</dbReference>
<name>A0A0F9JTU2_9ZZZZ</name>
<dbReference type="InterPro" id="IPR013325">
    <property type="entry name" value="RNA_pol_sigma_r2"/>
</dbReference>
<gene>
    <name evidence="1" type="ORF">LCGC14_1412500</name>
</gene>
<dbReference type="SUPFAM" id="SSF88946">
    <property type="entry name" value="Sigma2 domain of RNA polymerase sigma factors"/>
    <property type="match status" value="1"/>
</dbReference>
<reference evidence="1" key="1">
    <citation type="journal article" date="2015" name="Nature">
        <title>Complex archaea that bridge the gap between prokaryotes and eukaryotes.</title>
        <authorList>
            <person name="Spang A."/>
            <person name="Saw J.H."/>
            <person name="Jorgensen S.L."/>
            <person name="Zaremba-Niedzwiedzka K."/>
            <person name="Martijn J."/>
            <person name="Lind A.E."/>
            <person name="van Eijk R."/>
            <person name="Schleper C."/>
            <person name="Guy L."/>
            <person name="Ettema T.J."/>
        </authorList>
    </citation>
    <scope>NUCLEOTIDE SEQUENCE</scope>
</reference>
<dbReference type="AlphaFoldDB" id="A0A0F9JTU2"/>
<accession>A0A0F9JTU2</accession>
<protein>
    <recommendedName>
        <fullName evidence="2">RNA polymerase sigma-70 region 2 domain-containing protein</fullName>
    </recommendedName>
</protein>
<dbReference type="EMBL" id="LAZR01009332">
    <property type="protein sequence ID" value="KKM73239.1"/>
    <property type="molecule type" value="Genomic_DNA"/>
</dbReference>